<protein>
    <submittedName>
        <fullName evidence="3">Acetoin utilization protein</fullName>
    </submittedName>
</protein>
<comment type="similarity">
    <text evidence="1">Belongs to the histone deacetylase family.</text>
</comment>
<dbReference type="InterPro" id="IPR023801">
    <property type="entry name" value="His_deacetylse_dom"/>
</dbReference>
<dbReference type="InterPro" id="IPR023696">
    <property type="entry name" value="Ureohydrolase_dom_sf"/>
</dbReference>
<organism evidence="3 4">
    <name type="scientific">Litorivita pollutaquae</name>
    <dbReference type="NCBI Taxonomy" id="2200892"/>
    <lineage>
        <taxon>Bacteria</taxon>
        <taxon>Pseudomonadati</taxon>
        <taxon>Pseudomonadota</taxon>
        <taxon>Alphaproteobacteria</taxon>
        <taxon>Rhodobacterales</taxon>
        <taxon>Paracoccaceae</taxon>
        <taxon>Litorivita</taxon>
    </lineage>
</organism>
<sequence>MSVALYMHDDGLNHVTPEGHPEQVARLRHIARALSVPAFDALERRTMPQCDDADIGLCHPQTYVDRIKDAVPQTGLARLDEDTWLSPGSMSAARRAVGGAIAAVDAVLDGAVGKAFVATRPPGHHAETAKPMGFCLFGNVAIAARHAMERRGLARVAIVDFDVHHGNGTQDLLWNEDRALFIGSHQSPLWPGSGRATETGAHGNVMNIELPPHSTGTEMRAAYENRVFPALDAFAPELILVSAGFDAHADDPLAQLNWQTDDYVWLTENLCALAARHCGGKLVSILEGGYNLEALADATAAHVGALMAA</sequence>
<dbReference type="AlphaFoldDB" id="A0A2V4N0S0"/>
<evidence type="ECO:0000313" key="4">
    <source>
        <dbReference type="Proteomes" id="UP000248012"/>
    </source>
</evidence>
<dbReference type="InterPro" id="IPR037138">
    <property type="entry name" value="His_deacetylse_dom_sf"/>
</dbReference>
<dbReference type="RefSeq" id="WP_110795831.1">
    <property type="nucleotide sequence ID" value="NZ_KZ826484.1"/>
</dbReference>
<dbReference type="Gene3D" id="3.40.800.20">
    <property type="entry name" value="Histone deacetylase domain"/>
    <property type="match status" value="1"/>
</dbReference>
<reference evidence="3 4" key="1">
    <citation type="submission" date="2018-05" db="EMBL/GenBank/DDBJ databases">
        <title>Oceanovita maritima gen. nov., sp. nov., a marine bacterium in the family Rhodobacteraceae isolated from surface seawater of Lundu port Xiamen, China.</title>
        <authorList>
            <person name="Hetharua B.H."/>
            <person name="Min D."/>
            <person name="Liao H."/>
            <person name="Tian Y."/>
        </authorList>
    </citation>
    <scope>NUCLEOTIDE SEQUENCE [LARGE SCALE GENOMIC DNA]</scope>
    <source>
        <strain evidence="3 4">FSX-11</strain>
    </source>
</reference>
<gene>
    <name evidence="3" type="ORF">DI396_08700</name>
</gene>
<proteinExistence type="inferred from homology"/>
<dbReference type="Proteomes" id="UP000248012">
    <property type="component" value="Unassembled WGS sequence"/>
</dbReference>
<accession>A0A2V4N0S0</accession>
<keyword evidence="4" id="KW-1185">Reference proteome</keyword>
<dbReference type="SUPFAM" id="SSF52768">
    <property type="entry name" value="Arginase/deacetylase"/>
    <property type="match status" value="1"/>
</dbReference>
<dbReference type="PANTHER" id="PTHR10625:SF10">
    <property type="entry name" value="HISTONE DEACETYLASE HDAC1"/>
    <property type="match status" value="1"/>
</dbReference>
<feature type="domain" description="Histone deacetylase" evidence="2">
    <location>
        <begin position="20"/>
        <end position="305"/>
    </location>
</feature>
<dbReference type="Pfam" id="PF00850">
    <property type="entry name" value="Hist_deacetyl"/>
    <property type="match status" value="1"/>
</dbReference>
<dbReference type="OrthoDB" id="9808367at2"/>
<name>A0A2V4N0S0_9RHOB</name>
<dbReference type="PRINTS" id="PR01270">
    <property type="entry name" value="HDASUPER"/>
</dbReference>
<dbReference type="CDD" id="cd11599">
    <property type="entry name" value="HDAC_classII_2"/>
    <property type="match status" value="1"/>
</dbReference>
<evidence type="ECO:0000256" key="1">
    <source>
        <dbReference type="ARBA" id="ARBA00005947"/>
    </source>
</evidence>
<dbReference type="InterPro" id="IPR000286">
    <property type="entry name" value="HDACs"/>
</dbReference>
<evidence type="ECO:0000259" key="2">
    <source>
        <dbReference type="Pfam" id="PF00850"/>
    </source>
</evidence>
<dbReference type="GO" id="GO:0040029">
    <property type="term" value="P:epigenetic regulation of gene expression"/>
    <property type="evidence" value="ECO:0007669"/>
    <property type="project" value="TreeGrafter"/>
</dbReference>
<evidence type="ECO:0000313" key="3">
    <source>
        <dbReference type="EMBL" id="PYC47522.1"/>
    </source>
</evidence>
<comment type="caution">
    <text evidence="3">The sequence shown here is derived from an EMBL/GenBank/DDBJ whole genome shotgun (WGS) entry which is preliminary data.</text>
</comment>
<dbReference type="GO" id="GO:0004407">
    <property type="term" value="F:histone deacetylase activity"/>
    <property type="evidence" value="ECO:0007669"/>
    <property type="project" value="TreeGrafter"/>
</dbReference>
<dbReference type="EMBL" id="QFVT01000005">
    <property type="protein sequence ID" value="PYC47522.1"/>
    <property type="molecule type" value="Genomic_DNA"/>
</dbReference>
<dbReference type="PANTHER" id="PTHR10625">
    <property type="entry name" value="HISTONE DEACETYLASE HDAC1-RELATED"/>
    <property type="match status" value="1"/>
</dbReference>